<protein>
    <submittedName>
        <fullName evidence="1">Thiocyanate hydrolase</fullName>
    </submittedName>
</protein>
<name>A0A255DAR3_9MYCO</name>
<dbReference type="InterPro" id="IPR042262">
    <property type="entry name" value="CN_hydtase_beta_C"/>
</dbReference>
<dbReference type="GO" id="GO:0016787">
    <property type="term" value="F:hydrolase activity"/>
    <property type="evidence" value="ECO:0007669"/>
    <property type="project" value="UniProtKB-KW"/>
</dbReference>
<proteinExistence type="predicted"/>
<dbReference type="Proteomes" id="UP000216063">
    <property type="component" value="Unassembled WGS sequence"/>
</dbReference>
<gene>
    <name evidence="1" type="ORF">CG716_21705</name>
</gene>
<sequence length="130" mass="14338">MSSPTPVPPCIRPGNELEVTEPTPLKQIVERNQIWSVMAAKYGVENPVPPWKTSLDGLCDALDHAACDAAVPTFKERRDEEDALSATVYSEVPYPESQLVSLAHSLLSRGVITEEELQQRLSVVRARLEA</sequence>
<keyword evidence="2" id="KW-1185">Reference proteome</keyword>
<organism evidence="1 2">
    <name type="scientific">Mycolicibacterium sphagni</name>
    <dbReference type="NCBI Taxonomy" id="1786"/>
    <lineage>
        <taxon>Bacteria</taxon>
        <taxon>Bacillati</taxon>
        <taxon>Actinomycetota</taxon>
        <taxon>Actinomycetes</taxon>
        <taxon>Mycobacteriales</taxon>
        <taxon>Mycobacteriaceae</taxon>
        <taxon>Mycolicibacterium</taxon>
    </lineage>
</organism>
<dbReference type="OrthoDB" id="4549353at2"/>
<evidence type="ECO:0000313" key="1">
    <source>
        <dbReference type="EMBL" id="OYN76508.1"/>
    </source>
</evidence>
<comment type="caution">
    <text evidence="1">The sequence shown here is derived from an EMBL/GenBank/DDBJ whole genome shotgun (WGS) entry which is preliminary data.</text>
</comment>
<accession>A0A255DAR3</accession>
<dbReference type="AlphaFoldDB" id="A0A255DAR3"/>
<dbReference type="Gene3D" id="1.10.472.20">
    <property type="entry name" value="Nitrile hydratase, beta subunit"/>
    <property type="match status" value="1"/>
</dbReference>
<dbReference type="EMBL" id="NOZR01000021">
    <property type="protein sequence ID" value="OYN76508.1"/>
    <property type="molecule type" value="Genomic_DNA"/>
</dbReference>
<dbReference type="SUPFAM" id="SSF50090">
    <property type="entry name" value="Electron transport accessory proteins"/>
    <property type="match status" value="1"/>
</dbReference>
<dbReference type="InterPro" id="IPR008990">
    <property type="entry name" value="Elect_transpt_acc-like_dom_sf"/>
</dbReference>
<keyword evidence="1" id="KW-0378">Hydrolase</keyword>
<reference evidence="1 2" key="1">
    <citation type="submission" date="2017-07" db="EMBL/GenBank/DDBJ databases">
        <title>The new phylogeny of genus Mycobacterium.</title>
        <authorList>
            <person name="Tortoli E."/>
            <person name="Trovato A."/>
            <person name="Cirillo D.M."/>
        </authorList>
    </citation>
    <scope>NUCLEOTIDE SEQUENCE [LARGE SCALE GENOMIC DNA]</scope>
    <source>
        <strain evidence="1 2">ATCC 33027</strain>
    </source>
</reference>
<evidence type="ECO:0000313" key="2">
    <source>
        <dbReference type="Proteomes" id="UP000216063"/>
    </source>
</evidence>